<dbReference type="EMBL" id="SJSA01000001">
    <property type="protein sequence ID" value="TGG40752.1"/>
    <property type="molecule type" value="Genomic_DNA"/>
</dbReference>
<evidence type="ECO:0000313" key="3">
    <source>
        <dbReference type="Proteomes" id="UP000297635"/>
    </source>
</evidence>
<feature type="transmembrane region" description="Helical" evidence="1">
    <location>
        <begin position="20"/>
        <end position="50"/>
    </location>
</feature>
<protein>
    <submittedName>
        <fullName evidence="2">Uncharacterized protein</fullName>
    </submittedName>
</protein>
<keyword evidence="1" id="KW-0472">Membrane</keyword>
<gene>
    <name evidence="2" type="ORF">EZ315_08790</name>
</gene>
<keyword evidence="3" id="KW-1185">Reference proteome</keyword>
<feature type="transmembrane region" description="Helical" evidence="1">
    <location>
        <begin position="130"/>
        <end position="153"/>
    </location>
</feature>
<feature type="transmembrane region" description="Helical" evidence="1">
    <location>
        <begin position="99"/>
        <end position="118"/>
    </location>
</feature>
<keyword evidence="1" id="KW-1133">Transmembrane helix</keyword>
<accession>A0A4Z0VC34</accession>
<evidence type="ECO:0000256" key="1">
    <source>
        <dbReference type="SAM" id="Phobius"/>
    </source>
</evidence>
<reference evidence="2 3" key="1">
    <citation type="submission" date="2019-02" db="EMBL/GenBank/DDBJ databases">
        <title>Isolation and identification of novel species under the genus Muribaculum.</title>
        <authorList>
            <person name="Miyake S."/>
            <person name="Ding Y."/>
            <person name="Low A."/>
            <person name="Soh M."/>
            <person name="Seedorf H."/>
        </authorList>
    </citation>
    <scope>NUCLEOTIDE SEQUENCE [LARGE SCALE GENOMIC DNA]</scope>
    <source>
        <strain evidence="2 3">TLL-A3</strain>
    </source>
</reference>
<sequence length="194" mass="22949">MKLTDKRFWNRLGNTVNELFFWLFIVFAVLLTIDLWCLLATVIVCLFGAMDKSLTLLKIFGAFGIILMLFSNFTLWLTMYSPKIYKWLVSVVRSKRLRLLYFLTLGYVNVYLLNLYYIRFRYNQYELTQYRVNVLYSVLVMFPIINIPVYVAAIRRSGRQVPLGYAAKLYMQGRLATYLIQKDYSSLIKDGNEQ</sequence>
<dbReference type="GeneID" id="82149884"/>
<evidence type="ECO:0000313" key="2">
    <source>
        <dbReference type="EMBL" id="TGG40752.1"/>
    </source>
</evidence>
<feature type="transmembrane region" description="Helical" evidence="1">
    <location>
        <begin position="56"/>
        <end position="78"/>
    </location>
</feature>
<dbReference type="Proteomes" id="UP000297635">
    <property type="component" value="Unassembled WGS sequence"/>
</dbReference>
<organism evidence="2 3">
    <name type="scientific">Duncaniella freteri</name>
    <dbReference type="NCBI Taxonomy" id="2530391"/>
    <lineage>
        <taxon>Bacteria</taxon>
        <taxon>Pseudomonadati</taxon>
        <taxon>Bacteroidota</taxon>
        <taxon>Bacteroidia</taxon>
        <taxon>Bacteroidales</taxon>
        <taxon>Muribaculaceae</taxon>
        <taxon>Duncaniella</taxon>
    </lineage>
</organism>
<name>A0A4Z0VC34_9BACT</name>
<comment type="caution">
    <text evidence="2">The sequence shown here is derived from an EMBL/GenBank/DDBJ whole genome shotgun (WGS) entry which is preliminary data.</text>
</comment>
<keyword evidence="1" id="KW-0812">Transmembrane</keyword>
<proteinExistence type="predicted"/>
<dbReference type="RefSeq" id="WP_135471726.1">
    <property type="nucleotide sequence ID" value="NZ_SJSA01000001.1"/>
</dbReference>
<dbReference type="AlphaFoldDB" id="A0A4Z0VC34"/>